<feature type="transmembrane region" description="Helical" evidence="6">
    <location>
        <begin position="302"/>
        <end position="322"/>
    </location>
</feature>
<keyword evidence="3 6" id="KW-0812">Transmembrane</keyword>
<evidence type="ECO:0000259" key="7">
    <source>
        <dbReference type="Pfam" id="PF03176"/>
    </source>
</evidence>
<keyword evidence="4 6" id="KW-1133">Transmembrane helix</keyword>
<evidence type="ECO:0000313" key="9">
    <source>
        <dbReference type="Proteomes" id="UP000182983"/>
    </source>
</evidence>
<evidence type="ECO:0000256" key="4">
    <source>
        <dbReference type="ARBA" id="ARBA00022989"/>
    </source>
</evidence>
<gene>
    <name evidence="8" type="ORF">SAMN04244559_02661</name>
</gene>
<dbReference type="AlphaFoldDB" id="A0A1H6IPU0"/>
<dbReference type="SUPFAM" id="SSF82866">
    <property type="entry name" value="Multidrug efflux transporter AcrB transmembrane domain"/>
    <property type="match status" value="2"/>
</dbReference>
<dbReference type="EMBL" id="FNWO01000011">
    <property type="protein sequence ID" value="SEH49998.1"/>
    <property type="molecule type" value="Genomic_DNA"/>
</dbReference>
<dbReference type="Proteomes" id="UP000182983">
    <property type="component" value="Unassembled WGS sequence"/>
</dbReference>
<dbReference type="OrthoDB" id="9780358at2"/>
<dbReference type="PANTHER" id="PTHR33406">
    <property type="entry name" value="MEMBRANE PROTEIN MJ1562-RELATED"/>
    <property type="match status" value="1"/>
</dbReference>
<keyword evidence="2" id="KW-1003">Cell membrane</keyword>
<evidence type="ECO:0000256" key="5">
    <source>
        <dbReference type="ARBA" id="ARBA00023136"/>
    </source>
</evidence>
<dbReference type="InterPro" id="IPR004869">
    <property type="entry name" value="MMPL_dom"/>
</dbReference>
<feature type="transmembrane region" description="Helical" evidence="6">
    <location>
        <begin position="368"/>
        <end position="390"/>
    </location>
</feature>
<evidence type="ECO:0000256" key="2">
    <source>
        <dbReference type="ARBA" id="ARBA00022475"/>
    </source>
</evidence>
<dbReference type="GO" id="GO:0005886">
    <property type="term" value="C:plasma membrane"/>
    <property type="evidence" value="ECO:0007669"/>
    <property type="project" value="UniProtKB-SubCell"/>
</dbReference>
<evidence type="ECO:0000313" key="8">
    <source>
        <dbReference type="EMBL" id="SEH49998.1"/>
    </source>
</evidence>
<feature type="transmembrane region" description="Helical" evidence="6">
    <location>
        <begin position="624"/>
        <end position="644"/>
    </location>
</feature>
<feature type="transmembrane region" description="Helical" evidence="6">
    <location>
        <begin position="702"/>
        <end position="722"/>
    </location>
</feature>
<accession>A0A1H6IPU0</accession>
<feature type="transmembrane region" description="Helical" evidence="6">
    <location>
        <begin position="664"/>
        <end position="690"/>
    </location>
</feature>
<dbReference type="Gene3D" id="1.20.1640.10">
    <property type="entry name" value="Multidrug efflux transporter AcrB transmembrane domain"/>
    <property type="match status" value="1"/>
</dbReference>
<dbReference type="PANTHER" id="PTHR33406:SF13">
    <property type="entry name" value="MEMBRANE PROTEIN YDFJ"/>
    <property type="match status" value="1"/>
</dbReference>
<reference evidence="9" key="1">
    <citation type="submission" date="2016-10" db="EMBL/GenBank/DDBJ databases">
        <authorList>
            <person name="Varghese N."/>
            <person name="Submissions S."/>
        </authorList>
    </citation>
    <scope>NUCLEOTIDE SEQUENCE [LARGE SCALE GENOMIC DNA]</scope>
    <source>
        <strain evidence="9">DSM 13234</strain>
    </source>
</reference>
<feature type="transmembrane region" description="Helical" evidence="6">
    <location>
        <begin position="275"/>
        <end position="296"/>
    </location>
</feature>
<sequence>MRKVLALLWLAVVIVAGVHVATIARSGLPLETDIMALLPREERDPAVQAAKDRIAETLARRVVVLVGHPERDVARTEASELRRRLTEAGLVKTETDVPGPEAIKRLGAAYFPHRAGLLADNDRAALEHGDGQSLVTRALSQLFGFGGFVESRLLARDPFLLFPAFLTGLPVPANRLSIDEGMPTVIEDGTHWVLVSLILTGEPYALEFQNRFVTAFDAALADAPPGVTAKRLGAVFFAQAGATQAIGESSRIGLVSLAGIVLLVVVAFRSARPLLLSLLAIGTGFLVALSACLALFGSLHVAAQLFGASLIGIAVDYALLYFGQIFTNRTRPADRLAQVMPGLALGAACAIIGYSALALSPFPGLKQVALFSAMGLLGSFLTVVLWFPLLDRAPGARLNRPIAAAARGLWRFWDEARFGRARIALVLVLAGLGAIGLARLEPDDDVRRQQGLSPTLVAEQAEIQRLAGFGQLTQFFLVEGDSEQQVLEREEALSARLSGSASGWQAASRFVPSAKRQADTAALVERDLTQPHLAAYRDRLGMAAPAVPEAAPAAPLTLAEITATRALPFLDALVLSEKMHVVTLDRGHDPARLRAAAEGLDGVRLIDPTGDLSELLRAYRLRTLGLLTLTPLLMLALLSWRYGWGGALRVMLPATAAIVLTPPLLALVGVGFSFFSAMGLVLVLSIGTDYALFCAEDRDRDAAILVSVCLAMLTTSLSFGLLAFSDVAAVRAFGATMLVGVLLAFLLAPSVKQRRGLVPERTER</sequence>
<feature type="domain" description="Membrane transport protein MMPL" evidence="7">
    <location>
        <begin position="193"/>
        <end position="412"/>
    </location>
</feature>
<proteinExistence type="predicted"/>
<dbReference type="Pfam" id="PF03176">
    <property type="entry name" value="MMPL"/>
    <property type="match status" value="1"/>
</dbReference>
<keyword evidence="5 6" id="KW-0472">Membrane</keyword>
<keyword evidence="9" id="KW-1185">Reference proteome</keyword>
<evidence type="ECO:0000256" key="3">
    <source>
        <dbReference type="ARBA" id="ARBA00022692"/>
    </source>
</evidence>
<evidence type="ECO:0000256" key="1">
    <source>
        <dbReference type="ARBA" id="ARBA00004651"/>
    </source>
</evidence>
<feature type="transmembrane region" description="Helical" evidence="6">
    <location>
        <begin position="343"/>
        <end position="362"/>
    </location>
</feature>
<dbReference type="RefSeq" id="WP_074769357.1">
    <property type="nucleotide sequence ID" value="NZ_FNWO01000011.1"/>
</dbReference>
<dbReference type="InterPro" id="IPR050545">
    <property type="entry name" value="Mycobact_MmpL"/>
</dbReference>
<name>A0A1H6IPU0_MAGFU</name>
<feature type="transmembrane region" description="Helical" evidence="6">
    <location>
        <begin position="252"/>
        <end position="268"/>
    </location>
</feature>
<comment type="subcellular location">
    <subcellularLocation>
        <location evidence="1">Cell membrane</location>
        <topology evidence="1">Multi-pass membrane protein</topology>
    </subcellularLocation>
</comment>
<protein>
    <submittedName>
        <fullName evidence="8">Predicted exporter</fullName>
    </submittedName>
</protein>
<evidence type="ECO:0000256" key="6">
    <source>
        <dbReference type="SAM" id="Phobius"/>
    </source>
</evidence>
<feature type="transmembrane region" description="Helical" evidence="6">
    <location>
        <begin position="728"/>
        <end position="748"/>
    </location>
</feature>
<organism evidence="8 9">
    <name type="scientific">Magnetospirillum fulvum</name>
    <name type="common">Rhodospirillum fulvum</name>
    <dbReference type="NCBI Taxonomy" id="1082"/>
    <lineage>
        <taxon>Bacteria</taxon>
        <taxon>Pseudomonadati</taxon>
        <taxon>Pseudomonadota</taxon>
        <taxon>Alphaproteobacteria</taxon>
        <taxon>Rhodospirillales</taxon>
        <taxon>Rhodospirillaceae</taxon>
        <taxon>Magnetospirillum</taxon>
    </lineage>
</organism>